<name>A0A1H8CS61_9PROT</name>
<reference evidence="1 2" key="1">
    <citation type="submission" date="2016-10" db="EMBL/GenBank/DDBJ databases">
        <authorList>
            <person name="de Groot N.N."/>
        </authorList>
    </citation>
    <scope>NUCLEOTIDE SEQUENCE [LARGE SCALE GENOMIC DNA]</scope>
    <source>
        <strain evidence="1 2">Nm22</strain>
    </source>
</reference>
<accession>A0A1H8CS61</accession>
<protein>
    <submittedName>
        <fullName evidence="1">Transposase DDE domain group 1</fullName>
    </submittedName>
</protein>
<dbReference type="RefSeq" id="WP_090628894.1">
    <property type="nucleotide sequence ID" value="NZ_FOCP01000005.1"/>
</dbReference>
<dbReference type="EMBL" id="FOCP01000005">
    <property type="protein sequence ID" value="SEM97168.1"/>
    <property type="molecule type" value="Genomic_DNA"/>
</dbReference>
<evidence type="ECO:0000313" key="2">
    <source>
        <dbReference type="Proteomes" id="UP000199459"/>
    </source>
</evidence>
<dbReference type="AlphaFoldDB" id="A0A1H8CS61"/>
<sequence length="135" mass="15894">MGLEFRFIDKEFTAWAGMGLMKRMHDRIDFSSALEACELPRQKSNRRYSPNQLIVQFMVSVWCGANRFEHSEVTRHDPVLQKLFGFDRMVNFKAITRLFRKFDQATTTPVSGRLYRWFLGNLNIDHLMPDLDSTV</sequence>
<dbReference type="Proteomes" id="UP000199459">
    <property type="component" value="Unassembled WGS sequence"/>
</dbReference>
<proteinExistence type="predicted"/>
<gene>
    <name evidence="1" type="ORF">SAMN05216325_10587</name>
</gene>
<evidence type="ECO:0000313" key="1">
    <source>
        <dbReference type="EMBL" id="SEM97168.1"/>
    </source>
</evidence>
<organism evidence="1 2">
    <name type="scientific">Nitrosomonas marina</name>
    <dbReference type="NCBI Taxonomy" id="917"/>
    <lineage>
        <taxon>Bacteria</taxon>
        <taxon>Pseudomonadati</taxon>
        <taxon>Pseudomonadota</taxon>
        <taxon>Betaproteobacteria</taxon>
        <taxon>Nitrosomonadales</taxon>
        <taxon>Nitrosomonadaceae</taxon>
        <taxon>Nitrosomonas</taxon>
    </lineage>
</organism>
<dbReference type="OrthoDB" id="8546611at2"/>